<proteinExistence type="predicted"/>
<evidence type="ECO:0000313" key="1">
    <source>
        <dbReference type="EMBL" id="QNG49534.1"/>
    </source>
</evidence>
<evidence type="ECO:0000313" key="2">
    <source>
        <dbReference type="Proteomes" id="UP000515377"/>
    </source>
</evidence>
<name>A0A9X7UIE3_SPHYA</name>
<geneLocation type="plasmid" evidence="1 2">
    <name>unnamed1</name>
</geneLocation>
<sequence length="62" mass="6409">MAGYADDAGPAATLDAANADAVRTMVANLSDEDVARIYELTGGAGFVADLAAAQMEQRNLDY</sequence>
<dbReference type="EMBL" id="CP060123">
    <property type="protein sequence ID" value="QNG49534.1"/>
    <property type="molecule type" value="Genomic_DNA"/>
</dbReference>
<reference evidence="1 2" key="1">
    <citation type="submission" date="2020-07" db="EMBL/GenBank/DDBJ databases">
        <title>Whole genome sequence of Sphingobium yanoikuyae A3.</title>
        <authorList>
            <person name="Han S.-S."/>
        </authorList>
    </citation>
    <scope>NUCLEOTIDE SEQUENCE [LARGE SCALE GENOMIC DNA]</scope>
    <source>
        <strain evidence="1 2">A3</strain>
        <plasmid evidence="1 2">unnamed1</plasmid>
    </source>
</reference>
<accession>A0A9X7UIE3</accession>
<keyword evidence="1" id="KW-0614">Plasmid</keyword>
<organism evidence="1 2">
    <name type="scientific">Sphingobium yanoikuyae</name>
    <name type="common">Sphingomonas yanoikuyae</name>
    <dbReference type="NCBI Taxonomy" id="13690"/>
    <lineage>
        <taxon>Bacteria</taxon>
        <taxon>Pseudomonadati</taxon>
        <taxon>Pseudomonadota</taxon>
        <taxon>Alphaproteobacteria</taxon>
        <taxon>Sphingomonadales</taxon>
        <taxon>Sphingomonadaceae</taxon>
        <taxon>Sphingobium</taxon>
    </lineage>
</organism>
<dbReference type="Proteomes" id="UP000515377">
    <property type="component" value="Plasmid unnamed1"/>
</dbReference>
<dbReference type="AlphaFoldDB" id="A0A9X7UIE3"/>
<gene>
    <name evidence="1" type="ORF">H3V42_31835</name>
</gene>
<protein>
    <submittedName>
        <fullName evidence="1">Uncharacterized protein</fullName>
    </submittedName>
</protein>